<name>A0A0W8C389_PHYNI</name>
<feature type="region of interest" description="Disordered" evidence="1">
    <location>
        <begin position="1"/>
        <end position="20"/>
    </location>
</feature>
<accession>A0A0W8C389</accession>
<dbReference type="AlphaFoldDB" id="A0A0W8C389"/>
<feature type="compositionally biased region" description="Polar residues" evidence="1">
    <location>
        <begin position="1"/>
        <end position="18"/>
    </location>
</feature>
<feature type="region of interest" description="Disordered" evidence="1">
    <location>
        <begin position="33"/>
        <end position="65"/>
    </location>
</feature>
<evidence type="ECO:0000313" key="3">
    <source>
        <dbReference type="Proteomes" id="UP000052943"/>
    </source>
</evidence>
<organism evidence="2 3">
    <name type="scientific">Phytophthora nicotianae</name>
    <name type="common">Potato buckeye rot agent</name>
    <name type="synonym">Phytophthora parasitica</name>
    <dbReference type="NCBI Taxonomy" id="4792"/>
    <lineage>
        <taxon>Eukaryota</taxon>
        <taxon>Sar</taxon>
        <taxon>Stramenopiles</taxon>
        <taxon>Oomycota</taxon>
        <taxon>Peronosporomycetes</taxon>
        <taxon>Peronosporales</taxon>
        <taxon>Peronosporaceae</taxon>
        <taxon>Phytophthora</taxon>
    </lineage>
</organism>
<dbReference type="EMBL" id="LNFO01005301">
    <property type="protein sequence ID" value="KUF78539.1"/>
    <property type="molecule type" value="Genomic_DNA"/>
</dbReference>
<dbReference type="Proteomes" id="UP000052943">
    <property type="component" value="Unassembled WGS sequence"/>
</dbReference>
<reference evidence="2 3" key="1">
    <citation type="submission" date="2015-11" db="EMBL/GenBank/DDBJ databases">
        <title>Genomes and virulence difference between two physiological races of Phytophthora nicotianae.</title>
        <authorList>
            <person name="Liu H."/>
            <person name="Ma X."/>
            <person name="Yu H."/>
            <person name="Fang D."/>
            <person name="Li Y."/>
            <person name="Wang X."/>
            <person name="Wang W."/>
            <person name="Dong Y."/>
            <person name="Xiao B."/>
        </authorList>
    </citation>
    <scope>NUCLEOTIDE SEQUENCE [LARGE SCALE GENOMIC DNA]</scope>
    <source>
        <strain evidence="3">race 0</strain>
    </source>
</reference>
<gene>
    <name evidence="2" type="ORF">AM587_10002325</name>
</gene>
<evidence type="ECO:0000256" key="1">
    <source>
        <dbReference type="SAM" id="MobiDB-lite"/>
    </source>
</evidence>
<sequence>MASNAAAGSNDTTDSNADSIALSDIEFSDVDFDHAVESSDDSDSDSEFEDEVERISTTAEEEVASQRPYVREATFDSFSAAYRAMVDRSDDIYTYETRYESDRLIYRCRSHNNCGVRFKIKTVIEPEAPTQYYLERTGSRGSQPTTVTRRGIHPQLLDEVDALLNMGWGAKQLRSMLNHRCRNESRFLCMRVCATREKFMAVDDPNDRRMDEMIVLDTFIFDGQAPDGGTSFGVVVTTQRVFRNVTRSVRDKDETLVCATDGTYKLHFGGWTVVDCGSVGLTWSKSKTESKAGYAKMFEVVCERALSFLRVEVQVAFGSRDHSEAIASAFCEVTHFSEGPVPPEMMTKAELLVATQRNYKLVYKGRGRLRRLCAVVFNVTKHIVGGQGMLGADVDNERASKFLKSLDGRFPRRITYLELEFELLSLHRVMVKQQDYPPPFELLPIWSHETVERLRNF</sequence>
<protein>
    <submittedName>
        <fullName evidence="2">Uncharacterized protein</fullName>
    </submittedName>
</protein>
<feature type="compositionally biased region" description="Acidic residues" evidence="1">
    <location>
        <begin position="38"/>
        <end position="52"/>
    </location>
</feature>
<proteinExistence type="predicted"/>
<comment type="caution">
    <text evidence="2">The sequence shown here is derived from an EMBL/GenBank/DDBJ whole genome shotgun (WGS) entry which is preliminary data.</text>
</comment>
<evidence type="ECO:0000313" key="2">
    <source>
        <dbReference type="EMBL" id="KUF78539.1"/>
    </source>
</evidence>